<proteinExistence type="predicted"/>
<dbReference type="Proteomes" id="UP001493487">
    <property type="component" value="Unassembled WGS sequence"/>
</dbReference>
<accession>A0ABV1KYS5</accession>
<dbReference type="SUPFAM" id="SSF69279">
    <property type="entry name" value="Phage tail proteins"/>
    <property type="match status" value="1"/>
</dbReference>
<sequence>MAAPLNATKVINGSFGQLYDEDGNWLSNVTGVDASIEIGLEEIKVAGTRWIGNKTTTLKGSGTIKSYMVTSEFIEKMLQVADDKSSPYTTQLIVKLDDPESFGAYRVRLKAVTFDKIPIINYEVGAIVEQELTFVFSGSDVIDKIRPV</sequence>
<reference evidence="1 2" key="1">
    <citation type="journal article" date="2023" name="Genome Announc.">
        <title>Pan-Genome Analyses of the Genus Cohnella and Proposal of the Novel Species Cohnella silvisoli sp. nov., Isolated from Forest Soil.</title>
        <authorList>
            <person name="Wang C."/>
            <person name="Mao L."/>
            <person name="Bao G."/>
            <person name="Zhu H."/>
        </authorList>
    </citation>
    <scope>NUCLEOTIDE SEQUENCE [LARGE SCALE GENOMIC DNA]</scope>
    <source>
        <strain evidence="1 2">NL03-T5-1</strain>
    </source>
</reference>
<protein>
    <submittedName>
        <fullName evidence="1">Phage tail tube protein</fullName>
    </submittedName>
</protein>
<dbReference type="RefSeq" id="WP_232187304.1">
    <property type="nucleotide sequence ID" value="NZ_JAIOAP010000012.1"/>
</dbReference>
<gene>
    <name evidence="1" type="ORF">QJS35_23020</name>
</gene>
<dbReference type="Pfam" id="PF09393">
    <property type="entry name" value="DUF2001"/>
    <property type="match status" value="1"/>
</dbReference>
<dbReference type="Gene3D" id="2.30.110.40">
    <property type="entry name" value="Phage tail tube protein"/>
    <property type="match status" value="1"/>
</dbReference>
<evidence type="ECO:0000313" key="1">
    <source>
        <dbReference type="EMBL" id="MEQ4485265.1"/>
    </source>
</evidence>
<comment type="caution">
    <text evidence="1">The sequence shown here is derived from an EMBL/GenBank/DDBJ whole genome shotgun (WGS) entry which is preliminary data.</text>
</comment>
<name>A0ABV1KYS5_9BACL</name>
<dbReference type="EMBL" id="JASKHM010000014">
    <property type="protein sequence ID" value="MEQ4485265.1"/>
    <property type="molecule type" value="Genomic_DNA"/>
</dbReference>
<organism evidence="1 2">
    <name type="scientific">Cohnella silvisoli</name>
    <dbReference type="NCBI Taxonomy" id="2873699"/>
    <lineage>
        <taxon>Bacteria</taxon>
        <taxon>Bacillati</taxon>
        <taxon>Bacillota</taxon>
        <taxon>Bacilli</taxon>
        <taxon>Bacillales</taxon>
        <taxon>Paenibacillaceae</taxon>
        <taxon>Cohnella</taxon>
    </lineage>
</organism>
<dbReference type="InterPro" id="IPR018989">
    <property type="entry name" value="DUF2001"/>
</dbReference>
<keyword evidence="2" id="KW-1185">Reference proteome</keyword>
<dbReference type="InterPro" id="IPR038628">
    <property type="entry name" value="XkdM-like_sf"/>
</dbReference>
<evidence type="ECO:0000313" key="2">
    <source>
        <dbReference type="Proteomes" id="UP001493487"/>
    </source>
</evidence>